<sequence>MDQTQKAKKPTSRDLQAAERKKQILTIAKQLFADKGYHATSMRELNKAIGMTEALTYHYFPGGKLEILRSVLQHAQEKRISGFVAFFKATFSQSESLKTILCQLIQGLSDRIIDDKEYFQILIRDRNLLEQEDKEALDTLTRLPFEAMAEFLAGQQEQGVLRQMDFKIAASQFLSHIVVLIVQQLLDGRTLEAKTVEEITDFYVRLWST</sequence>
<comment type="caution">
    <text evidence="6">The sequence shown here is derived from an EMBL/GenBank/DDBJ whole genome shotgun (WGS) entry which is preliminary data.</text>
</comment>
<dbReference type="Proteomes" id="UP000681290">
    <property type="component" value="Unassembled WGS sequence"/>
</dbReference>
<dbReference type="SUPFAM" id="SSF46689">
    <property type="entry name" value="Homeodomain-like"/>
    <property type="match status" value="1"/>
</dbReference>
<evidence type="ECO:0000256" key="2">
    <source>
        <dbReference type="ARBA" id="ARBA00023125"/>
    </source>
</evidence>
<accession>A0ABQ4MX53</accession>
<feature type="DNA-binding region" description="H-T-H motif" evidence="4">
    <location>
        <begin position="41"/>
        <end position="60"/>
    </location>
</feature>
<keyword evidence="2 4" id="KW-0238">DNA-binding</keyword>
<proteinExistence type="predicted"/>
<evidence type="ECO:0000313" key="7">
    <source>
        <dbReference type="Proteomes" id="UP000681290"/>
    </source>
</evidence>
<dbReference type="EMBL" id="BOSM01000010">
    <property type="protein sequence ID" value="GIP60507.1"/>
    <property type="molecule type" value="Genomic_DNA"/>
</dbReference>
<dbReference type="InterPro" id="IPR050109">
    <property type="entry name" value="HTH-type_TetR-like_transc_reg"/>
</dbReference>
<evidence type="ECO:0000256" key="1">
    <source>
        <dbReference type="ARBA" id="ARBA00023015"/>
    </source>
</evidence>
<reference evidence="6 7" key="1">
    <citation type="submission" date="2021-03" db="EMBL/GenBank/DDBJ databases">
        <title>Antimicrobial resistance genes in bacteria isolated from Japanese honey, and their potential for conferring macrolide and lincosamide resistance in the American foulbrood pathogen Paenibacillus larvae.</title>
        <authorList>
            <person name="Okamoto M."/>
            <person name="Kumagai M."/>
            <person name="Kanamori H."/>
            <person name="Takamatsu D."/>
        </authorList>
    </citation>
    <scope>NUCLEOTIDE SEQUENCE [LARGE SCALE GENOMIC DNA]</scope>
    <source>
        <strain evidence="6 7">J15TS10</strain>
    </source>
</reference>
<dbReference type="Gene3D" id="1.10.357.10">
    <property type="entry name" value="Tetracycline Repressor, domain 2"/>
    <property type="match status" value="1"/>
</dbReference>
<evidence type="ECO:0000259" key="5">
    <source>
        <dbReference type="PROSITE" id="PS50977"/>
    </source>
</evidence>
<keyword evidence="3" id="KW-0804">Transcription</keyword>
<dbReference type="Gene3D" id="1.10.10.60">
    <property type="entry name" value="Homeodomain-like"/>
    <property type="match status" value="1"/>
</dbReference>
<dbReference type="InterPro" id="IPR009057">
    <property type="entry name" value="Homeodomain-like_sf"/>
</dbReference>
<dbReference type="PROSITE" id="PS50977">
    <property type="entry name" value="HTH_TETR_2"/>
    <property type="match status" value="1"/>
</dbReference>
<gene>
    <name evidence="6" type="ORF">J15TS10_43210</name>
</gene>
<name>A0ABQ4MX53_9BACL</name>
<dbReference type="PANTHER" id="PTHR30055">
    <property type="entry name" value="HTH-TYPE TRANSCRIPTIONAL REGULATOR RUTR"/>
    <property type="match status" value="1"/>
</dbReference>
<evidence type="ECO:0000256" key="4">
    <source>
        <dbReference type="PROSITE-ProRule" id="PRU00335"/>
    </source>
</evidence>
<organism evidence="6 7">
    <name type="scientific">Paenibacillus woosongensis</name>
    <dbReference type="NCBI Taxonomy" id="307580"/>
    <lineage>
        <taxon>Bacteria</taxon>
        <taxon>Bacillati</taxon>
        <taxon>Bacillota</taxon>
        <taxon>Bacilli</taxon>
        <taxon>Bacillales</taxon>
        <taxon>Paenibacillaceae</taxon>
        <taxon>Paenibacillus</taxon>
    </lineage>
</organism>
<dbReference type="InterPro" id="IPR036271">
    <property type="entry name" value="Tet_transcr_reg_TetR-rel_C_sf"/>
</dbReference>
<evidence type="ECO:0000313" key="6">
    <source>
        <dbReference type="EMBL" id="GIP60507.1"/>
    </source>
</evidence>
<dbReference type="InterPro" id="IPR001647">
    <property type="entry name" value="HTH_TetR"/>
</dbReference>
<protein>
    <recommendedName>
        <fullName evidence="5">HTH tetR-type domain-containing protein</fullName>
    </recommendedName>
</protein>
<keyword evidence="7" id="KW-1185">Reference proteome</keyword>
<dbReference type="Pfam" id="PF00440">
    <property type="entry name" value="TetR_N"/>
    <property type="match status" value="1"/>
</dbReference>
<dbReference type="RefSeq" id="WP_213594132.1">
    <property type="nucleotide sequence ID" value="NZ_BOSM01000010.1"/>
</dbReference>
<keyword evidence="1" id="KW-0805">Transcription regulation</keyword>
<dbReference type="PANTHER" id="PTHR30055:SF234">
    <property type="entry name" value="HTH-TYPE TRANSCRIPTIONAL REGULATOR BETI"/>
    <property type="match status" value="1"/>
</dbReference>
<dbReference type="SUPFAM" id="SSF48498">
    <property type="entry name" value="Tetracyclin repressor-like, C-terminal domain"/>
    <property type="match status" value="1"/>
</dbReference>
<feature type="domain" description="HTH tetR-type" evidence="5">
    <location>
        <begin position="18"/>
        <end position="78"/>
    </location>
</feature>
<evidence type="ECO:0000256" key="3">
    <source>
        <dbReference type="ARBA" id="ARBA00023163"/>
    </source>
</evidence>